<keyword evidence="1" id="KW-1133">Transmembrane helix</keyword>
<organism evidence="3 4">
    <name type="scientific">Rubripirellula amarantea</name>
    <dbReference type="NCBI Taxonomy" id="2527999"/>
    <lineage>
        <taxon>Bacteria</taxon>
        <taxon>Pseudomonadati</taxon>
        <taxon>Planctomycetota</taxon>
        <taxon>Planctomycetia</taxon>
        <taxon>Pirellulales</taxon>
        <taxon>Pirellulaceae</taxon>
        <taxon>Rubripirellula</taxon>
    </lineage>
</organism>
<feature type="signal peptide" evidence="2">
    <location>
        <begin position="1"/>
        <end position="34"/>
    </location>
</feature>
<keyword evidence="1" id="KW-0812">Transmembrane</keyword>
<evidence type="ECO:0008006" key="5">
    <source>
        <dbReference type="Google" id="ProtNLM"/>
    </source>
</evidence>
<reference evidence="3 4" key="1">
    <citation type="submission" date="2019-02" db="EMBL/GenBank/DDBJ databases">
        <title>Deep-cultivation of Planctomycetes and their phenomic and genomic characterization uncovers novel biology.</title>
        <authorList>
            <person name="Wiegand S."/>
            <person name="Jogler M."/>
            <person name="Boedeker C."/>
            <person name="Pinto D."/>
            <person name="Vollmers J."/>
            <person name="Rivas-Marin E."/>
            <person name="Kohn T."/>
            <person name="Peeters S.H."/>
            <person name="Heuer A."/>
            <person name="Rast P."/>
            <person name="Oberbeckmann S."/>
            <person name="Bunk B."/>
            <person name="Jeske O."/>
            <person name="Meyerdierks A."/>
            <person name="Storesund J.E."/>
            <person name="Kallscheuer N."/>
            <person name="Luecker S."/>
            <person name="Lage O.M."/>
            <person name="Pohl T."/>
            <person name="Merkel B.J."/>
            <person name="Hornburger P."/>
            <person name="Mueller R.-W."/>
            <person name="Bruemmer F."/>
            <person name="Labrenz M."/>
            <person name="Spormann A.M."/>
            <person name="Op Den Camp H."/>
            <person name="Overmann J."/>
            <person name="Amann R."/>
            <person name="Jetten M.S.M."/>
            <person name="Mascher T."/>
            <person name="Medema M.H."/>
            <person name="Devos D.P."/>
            <person name="Kaster A.-K."/>
            <person name="Ovreas L."/>
            <person name="Rohde M."/>
            <person name="Galperin M.Y."/>
            <person name="Jogler C."/>
        </authorList>
    </citation>
    <scope>NUCLEOTIDE SEQUENCE [LARGE SCALE GENOMIC DNA]</scope>
    <source>
        <strain evidence="3 4">Pla22</strain>
    </source>
</reference>
<keyword evidence="2" id="KW-0732">Signal</keyword>
<evidence type="ECO:0000256" key="2">
    <source>
        <dbReference type="SAM" id="SignalP"/>
    </source>
</evidence>
<name>A0A5C5WTQ6_9BACT</name>
<sequence length="231" mass="24808" precursor="true">MRSSHRNAGNAPLMLSMKAALLTACSLLSDQAFAQQQTVGDTSTVNAAPKVATAGFCGYDSARFCADEIGATWSRNEATTQLMQSPFVTLGDIEQAIKSLGLNTRAMLLEQHNAPHVNHLLNRGASAIAWMAPTSTDLKRESLGHFVVLRTIEANGNAVLLDSQTNELFTFEIEGTTEIPIMVIATESLEPSTLQIATSFCSHLVQSGWTTLAGLLALVFVAIAKRTRSEQ</sequence>
<comment type="caution">
    <text evidence="3">The sequence shown here is derived from an EMBL/GenBank/DDBJ whole genome shotgun (WGS) entry which is preliminary data.</text>
</comment>
<dbReference type="EMBL" id="SJPI01000001">
    <property type="protein sequence ID" value="TWT54066.1"/>
    <property type="molecule type" value="Genomic_DNA"/>
</dbReference>
<protein>
    <recommendedName>
        <fullName evidence="5">Peptidase C39 domain-containing protein</fullName>
    </recommendedName>
</protein>
<proteinExistence type="predicted"/>
<evidence type="ECO:0000313" key="3">
    <source>
        <dbReference type="EMBL" id="TWT54066.1"/>
    </source>
</evidence>
<accession>A0A5C5WTQ6</accession>
<gene>
    <name evidence="3" type="ORF">Pla22_17010</name>
</gene>
<feature type="transmembrane region" description="Helical" evidence="1">
    <location>
        <begin position="204"/>
        <end position="224"/>
    </location>
</feature>
<dbReference type="AlphaFoldDB" id="A0A5C5WTQ6"/>
<dbReference type="RefSeq" id="WP_165440562.1">
    <property type="nucleotide sequence ID" value="NZ_SJPI01000001.1"/>
</dbReference>
<keyword evidence="4" id="KW-1185">Reference proteome</keyword>
<evidence type="ECO:0000256" key="1">
    <source>
        <dbReference type="SAM" id="Phobius"/>
    </source>
</evidence>
<evidence type="ECO:0000313" key="4">
    <source>
        <dbReference type="Proteomes" id="UP000316598"/>
    </source>
</evidence>
<feature type="chain" id="PRO_5022836406" description="Peptidase C39 domain-containing protein" evidence="2">
    <location>
        <begin position="35"/>
        <end position="231"/>
    </location>
</feature>
<dbReference type="Proteomes" id="UP000316598">
    <property type="component" value="Unassembled WGS sequence"/>
</dbReference>
<keyword evidence="1" id="KW-0472">Membrane</keyword>